<protein>
    <submittedName>
        <fullName evidence="2">Uncharacterized protein</fullName>
    </submittedName>
</protein>
<organism evidence="2 3">
    <name type="scientific">OM182 bacterium MED-G24</name>
    <dbReference type="NCBI Taxonomy" id="1986255"/>
    <lineage>
        <taxon>Bacteria</taxon>
        <taxon>Pseudomonadati</taxon>
        <taxon>Pseudomonadota</taxon>
        <taxon>Gammaproteobacteria</taxon>
        <taxon>OMG group</taxon>
        <taxon>OM182 clade</taxon>
    </lineage>
</organism>
<evidence type="ECO:0000256" key="1">
    <source>
        <dbReference type="SAM" id="MobiDB-lite"/>
    </source>
</evidence>
<gene>
    <name evidence="2" type="ORF">CNE99_00160</name>
</gene>
<feature type="region of interest" description="Disordered" evidence="1">
    <location>
        <begin position="1"/>
        <end position="26"/>
    </location>
</feature>
<comment type="caution">
    <text evidence="2">The sequence shown here is derived from an EMBL/GenBank/DDBJ whole genome shotgun (WGS) entry which is preliminary data.</text>
</comment>
<evidence type="ECO:0000313" key="3">
    <source>
        <dbReference type="Proteomes" id="UP000219327"/>
    </source>
</evidence>
<sequence>MVTDPSALHRRGGFPENSLLDHEPSDTATVESMSGHYMMAADAENMAPGLLTHCGGIRGLLTISPSQVPRHVVMAATVVQTVV</sequence>
<name>A0A2A5X0P7_9GAMM</name>
<dbReference type="AlphaFoldDB" id="A0A2A5X0P7"/>
<reference evidence="2 3" key="1">
    <citation type="submission" date="2017-08" db="EMBL/GenBank/DDBJ databases">
        <title>Fine stratification of microbial communities through a metagenomic profile of the photic zone.</title>
        <authorList>
            <person name="Haro-Moreno J.M."/>
            <person name="Lopez-Perez M."/>
            <person name="De La Torre J."/>
            <person name="Picazo A."/>
            <person name="Camacho A."/>
            <person name="Rodriguez-Valera F."/>
        </authorList>
    </citation>
    <scope>NUCLEOTIDE SEQUENCE [LARGE SCALE GENOMIC DNA]</scope>
    <source>
        <strain evidence="2">MED-G24</strain>
    </source>
</reference>
<dbReference type="Proteomes" id="UP000219327">
    <property type="component" value="Unassembled WGS sequence"/>
</dbReference>
<proteinExistence type="predicted"/>
<evidence type="ECO:0000313" key="2">
    <source>
        <dbReference type="EMBL" id="PDH42168.1"/>
    </source>
</evidence>
<dbReference type="EMBL" id="NTKD01000001">
    <property type="protein sequence ID" value="PDH42168.1"/>
    <property type="molecule type" value="Genomic_DNA"/>
</dbReference>
<accession>A0A2A5X0P7</accession>